<dbReference type="AlphaFoldDB" id="A0A9Q3I624"/>
<evidence type="ECO:0000313" key="3">
    <source>
        <dbReference type="EMBL" id="MBW0527259.1"/>
    </source>
</evidence>
<feature type="region of interest" description="Disordered" evidence="1">
    <location>
        <begin position="40"/>
        <end position="75"/>
    </location>
</feature>
<gene>
    <name evidence="3" type="ORF">O181_066974</name>
</gene>
<keyword evidence="2" id="KW-0732">Signal</keyword>
<proteinExistence type="predicted"/>
<feature type="region of interest" description="Disordered" evidence="1">
    <location>
        <begin position="99"/>
        <end position="123"/>
    </location>
</feature>
<feature type="compositionally biased region" description="Pro residues" evidence="1">
    <location>
        <begin position="114"/>
        <end position="123"/>
    </location>
</feature>
<feature type="chain" id="PRO_5040395504" evidence="2">
    <location>
        <begin position="20"/>
        <end position="635"/>
    </location>
</feature>
<protein>
    <submittedName>
        <fullName evidence="3">Uncharacterized protein</fullName>
    </submittedName>
</protein>
<feature type="signal peptide" evidence="2">
    <location>
        <begin position="1"/>
        <end position="19"/>
    </location>
</feature>
<sequence length="635" mass="71962">MSTVVSFLAIWYLEPYVSSTPVSLSPAKWFGGINDASHAGGASRTATDAGNAVKGGEGASKEALQGTHIDPTRYDNNPLFSKVRLAGKENRRLPAYLKQSSSKKLTSLAKNSPPMAPVRPPPTTLESIQDLGGYISQVLNYMRKYAPKLYRRLEILMAGLKLADMRGPVIFAVQFQIASVRRKITLLAETFESLRAQRIFRTSKQFEAWAQTIGKVMNLQDFSKIPDITLVKKLNEELALLFSKAEHEPEGSPLHQALPEFKSLQKALDRRVSSHDAANARESRMGELSAEDKIFQRHKIKLQRPVERRPANTPETIQFEKEFENAELNDKITSLEKAFKSLKTSTVSRPEKELKSWAGSIGNVMKVENSNAVQPMILEGKVLVELSELIITKSKEEANSPWRRSLESFVDLYGKLFRRLDRKREAWIKDTGYEHIDGARELLNVDEMLFYHSAEIEPFGKRLAENHYIGKLFDEVRSAAKDPDGKTFQQGINKLIALVEDKTLSLPSNEHIVAWRGPINSASLQERSSAATALWFLNEAASTNKGIEFSKNNQEYVKQLIYTKFAPHAPSDDFLYPHFKKLFLSVYWERSPHPVFNDDPPSKIKLDMNRSHQFWYATVLVALERIRNCMSLIKH</sequence>
<reference evidence="3" key="1">
    <citation type="submission" date="2021-03" db="EMBL/GenBank/DDBJ databases">
        <title>Draft genome sequence of rust myrtle Austropuccinia psidii MF-1, a brazilian biotype.</title>
        <authorList>
            <person name="Quecine M.C."/>
            <person name="Pachon D.M.R."/>
            <person name="Bonatelli M.L."/>
            <person name="Correr F.H."/>
            <person name="Franceschini L.M."/>
            <person name="Leite T.F."/>
            <person name="Margarido G.R.A."/>
            <person name="Almeida C.A."/>
            <person name="Ferrarezi J.A."/>
            <person name="Labate C.A."/>
        </authorList>
    </citation>
    <scope>NUCLEOTIDE SEQUENCE</scope>
    <source>
        <strain evidence="3">MF-1</strain>
    </source>
</reference>
<dbReference type="EMBL" id="AVOT02033368">
    <property type="protein sequence ID" value="MBW0527259.1"/>
    <property type="molecule type" value="Genomic_DNA"/>
</dbReference>
<evidence type="ECO:0000256" key="1">
    <source>
        <dbReference type="SAM" id="MobiDB-lite"/>
    </source>
</evidence>
<keyword evidence="4" id="KW-1185">Reference proteome</keyword>
<evidence type="ECO:0000256" key="2">
    <source>
        <dbReference type="SAM" id="SignalP"/>
    </source>
</evidence>
<organism evidence="3 4">
    <name type="scientific">Austropuccinia psidii MF-1</name>
    <dbReference type="NCBI Taxonomy" id="1389203"/>
    <lineage>
        <taxon>Eukaryota</taxon>
        <taxon>Fungi</taxon>
        <taxon>Dikarya</taxon>
        <taxon>Basidiomycota</taxon>
        <taxon>Pucciniomycotina</taxon>
        <taxon>Pucciniomycetes</taxon>
        <taxon>Pucciniales</taxon>
        <taxon>Sphaerophragmiaceae</taxon>
        <taxon>Austropuccinia</taxon>
    </lineage>
</organism>
<accession>A0A9Q3I624</accession>
<dbReference type="Proteomes" id="UP000765509">
    <property type="component" value="Unassembled WGS sequence"/>
</dbReference>
<name>A0A9Q3I624_9BASI</name>
<feature type="compositionally biased region" description="Low complexity" evidence="1">
    <location>
        <begin position="99"/>
        <end position="113"/>
    </location>
</feature>
<evidence type="ECO:0000313" key="4">
    <source>
        <dbReference type="Proteomes" id="UP000765509"/>
    </source>
</evidence>
<comment type="caution">
    <text evidence="3">The sequence shown here is derived from an EMBL/GenBank/DDBJ whole genome shotgun (WGS) entry which is preliminary data.</text>
</comment>